<comment type="caution">
    <text evidence="1">The sequence shown here is derived from an EMBL/GenBank/DDBJ whole genome shotgun (WGS) entry which is preliminary data.</text>
</comment>
<evidence type="ECO:0000313" key="2">
    <source>
        <dbReference type="Proteomes" id="UP000295499"/>
    </source>
</evidence>
<dbReference type="InterPro" id="IPR002763">
    <property type="entry name" value="DUF72"/>
</dbReference>
<dbReference type="AlphaFoldDB" id="A0A4R6INV8"/>
<evidence type="ECO:0000313" key="1">
    <source>
        <dbReference type="EMBL" id="TDO23923.1"/>
    </source>
</evidence>
<dbReference type="PANTHER" id="PTHR30348:SF4">
    <property type="entry name" value="DUF72 DOMAIN-CONTAINING PROTEIN"/>
    <property type="match status" value="1"/>
</dbReference>
<dbReference type="InterPro" id="IPR036520">
    <property type="entry name" value="UPF0759_sf"/>
</dbReference>
<dbReference type="EMBL" id="SNWM01000001">
    <property type="protein sequence ID" value="TDO23923.1"/>
    <property type="molecule type" value="Genomic_DNA"/>
</dbReference>
<gene>
    <name evidence="1" type="ORF">CLV32_0209</name>
</gene>
<name>A0A4R6INV8_9SPHI</name>
<dbReference type="Pfam" id="PF01904">
    <property type="entry name" value="DUF72"/>
    <property type="match status" value="1"/>
</dbReference>
<accession>A0A4R6INV8</accession>
<dbReference type="Proteomes" id="UP000295499">
    <property type="component" value="Unassembled WGS sequence"/>
</dbReference>
<organism evidence="1 2">
    <name type="scientific">Pedobacter duraquae</name>
    <dbReference type="NCBI Taxonomy" id="425511"/>
    <lineage>
        <taxon>Bacteria</taxon>
        <taxon>Pseudomonadati</taxon>
        <taxon>Bacteroidota</taxon>
        <taxon>Sphingobacteriia</taxon>
        <taxon>Sphingobacteriales</taxon>
        <taxon>Sphingobacteriaceae</taxon>
        <taxon>Pedobacter</taxon>
    </lineage>
</organism>
<dbReference type="PANTHER" id="PTHR30348">
    <property type="entry name" value="UNCHARACTERIZED PROTEIN YECE"/>
    <property type="match status" value="1"/>
</dbReference>
<proteinExistence type="predicted"/>
<sequence>MQLLQVMQDLSHEKYFTGTSGLLLPVRNKLAYPEEFKQKSRLCFYGSMMNSIEINSSFYKVPMGSTVQKWSEDTPEHFKFTFKLWKDITHNKMLAYDPAAVSRFIEIINRVNQKKGALLIQFPPSIRLDQTRQITSLLADVRNADPAGSWHTAVEFRHPSLYHDDMLEILNNYGMALVLHDRPPAITPIKLLDANFVYVRFHGPGGSYRGSYTTDLLTEYAEYIREWLADGKKVYAYFNNTMGEAIQNLMTLRDLISK</sequence>
<dbReference type="SUPFAM" id="SSF117396">
    <property type="entry name" value="TM1631-like"/>
    <property type="match status" value="1"/>
</dbReference>
<reference evidence="1 2" key="1">
    <citation type="submission" date="2019-03" db="EMBL/GenBank/DDBJ databases">
        <title>Genomic Encyclopedia of Archaeal and Bacterial Type Strains, Phase II (KMG-II): from individual species to whole genera.</title>
        <authorList>
            <person name="Goeker M."/>
        </authorList>
    </citation>
    <scope>NUCLEOTIDE SEQUENCE [LARGE SCALE GENOMIC DNA]</scope>
    <source>
        <strain evidence="1 2">DSM 19034</strain>
    </source>
</reference>
<keyword evidence="2" id="KW-1185">Reference proteome</keyword>
<protein>
    <submittedName>
        <fullName evidence="1">Uncharacterized protein YecE (DUF72 family)</fullName>
    </submittedName>
</protein>
<dbReference type="Gene3D" id="3.20.20.410">
    <property type="entry name" value="Protein of unknown function UPF0759"/>
    <property type="match status" value="1"/>
</dbReference>